<keyword evidence="3" id="KW-0597">Phosphoprotein</keyword>
<dbReference type="Gene3D" id="3.30.70.270">
    <property type="match status" value="1"/>
</dbReference>
<dbReference type="InterPro" id="IPR001789">
    <property type="entry name" value="Sig_transdc_resp-reg_receiver"/>
</dbReference>
<dbReference type="SUPFAM" id="SSF55073">
    <property type="entry name" value="Nucleotide cyclase"/>
    <property type="match status" value="1"/>
</dbReference>
<dbReference type="AlphaFoldDB" id="A0A931NCJ8"/>
<dbReference type="CDD" id="cd01949">
    <property type="entry name" value="GGDEF"/>
    <property type="match status" value="1"/>
</dbReference>
<proteinExistence type="predicted"/>
<dbReference type="SMART" id="SM00448">
    <property type="entry name" value="REC"/>
    <property type="match status" value="1"/>
</dbReference>
<dbReference type="Pfam" id="PF00072">
    <property type="entry name" value="Response_reg"/>
    <property type="match status" value="1"/>
</dbReference>
<feature type="modified residue" description="4-aspartylphosphate" evidence="3">
    <location>
        <position position="54"/>
    </location>
</feature>
<evidence type="ECO:0000313" key="7">
    <source>
        <dbReference type="Proteomes" id="UP000620139"/>
    </source>
</evidence>
<sequence>MTHRPSLLLVDDEPDALHVLAHCLEGLGTLHVATSGTQALAMARRHPPSVVLLDANMPGLSGFETCQAFKADPLLAACPILFVTAEDSAEQEAKSFEIGAVDYITKPIHPVVVRARVRTQLRLKELTDELRRLALEDPLTGLASRRCFEPQLVREVALAARSGLPIAVMMVDIDHFKRFNDSAGHAAGDHALREVAQALSRAARRPGDLICRLGGEEFAFLLPQTGLGDASTVADRALEEVRRMALPHPGLPEGQCLSVSLGLAAWSPGGPVRDAPSGALLLEAADRALYAAKQGGRNTAYAVQFGPEPFQTRPLHPGSATVSVAP</sequence>
<dbReference type="PANTHER" id="PTHR45138">
    <property type="entry name" value="REGULATORY COMPONENTS OF SENSORY TRANSDUCTION SYSTEM"/>
    <property type="match status" value="1"/>
</dbReference>
<dbReference type="Gene3D" id="3.40.50.2300">
    <property type="match status" value="1"/>
</dbReference>
<name>A0A931NCJ8_9BURK</name>
<keyword evidence="7" id="KW-1185">Reference proteome</keyword>
<comment type="caution">
    <text evidence="6">The sequence shown here is derived from an EMBL/GenBank/DDBJ whole genome shotgun (WGS) entry which is preliminary data.</text>
</comment>
<dbReference type="EC" id="2.7.7.65" evidence="1"/>
<dbReference type="SUPFAM" id="SSF52172">
    <property type="entry name" value="CheY-like"/>
    <property type="match status" value="1"/>
</dbReference>
<dbReference type="GO" id="GO:0043709">
    <property type="term" value="P:cell adhesion involved in single-species biofilm formation"/>
    <property type="evidence" value="ECO:0007669"/>
    <property type="project" value="TreeGrafter"/>
</dbReference>
<dbReference type="GO" id="GO:1902201">
    <property type="term" value="P:negative regulation of bacterial-type flagellum-dependent cell motility"/>
    <property type="evidence" value="ECO:0007669"/>
    <property type="project" value="TreeGrafter"/>
</dbReference>
<dbReference type="PANTHER" id="PTHR45138:SF9">
    <property type="entry name" value="DIGUANYLATE CYCLASE DGCM-RELATED"/>
    <property type="match status" value="1"/>
</dbReference>
<evidence type="ECO:0000259" key="4">
    <source>
        <dbReference type="PROSITE" id="PS50110"/>
    </source>
</evidence>
<dbReference type="GO" id="GO:0000160">
    <property type="term" value="P:phosphorelay signal transduction system"/>
    <property type="evidence" value="ECO:0007669"/>
    <property type="project" value="InterPro"/>
</dbReference>
<dbReference type="GO" id="GO:0005886">
    <property type="term" value="C:plasma membrane"/>
    <property type="evidence" value="ECO:0007669"/>
    <property type="project" value="TreeGrafter"/>
</dbReference>
<feature type="domain" description="GGDEF" evidence="5">
    <location>
        <begin position="164"/>
        <end position="305"/>
    </location>
</feature>
<dbReference type="NCBIfam" id="TIGR00254">
    <property type="entry name" value="GGDEF"/>
    <property type="match status" value="1"/>
</dbReference>
<comment type="catalytic activity">
    <reaction evidence="2">
        <text>2 GTP = 3',3'-c-di-GMP + 2 diphosphate</text>
        <dbReference type="Rhea" id="RHEA:24898"/>
        <dbReference type="ChEBI" id="CHEBI:33019"/>
        <dbReference type="ChEBI" id="CHEBI:37565"/>
        <dbReference type="ChEBI" id="CHEBI:58805"/>
        <dbReference type="EC" id="2.7.7.65"/>
    </reaction>
</comment>
<gene>
    <name evidence="6" type="ORF">I7X43_04430</name>
</gene>
<protein>
    <recommendedName>
        <fullName evidence="1">diguanylate cyclase</fullName>
        <ecNumber evidence="1">2.7.7.65</ecNumber>
    </recommendedName>
</protein>
<dbReference type="InterPro" id="IPR029787">
    <property type="entry name" value="Nucleotide_cyclase"/>
</dbReference>
<dbReference type="EMBL" id="JAEDAL010000001">
    <property type="protein sequence ID" value="MBH9552092.1"/>
    <property type="molecule type" value="Genomic_DNA"/>
</dbReference>
<dbReference type="PROSITE" id="PS50110">
    <property type="entry name" value="RESPONSE_REGULATORY"/>
    <property type="match status" value="1"/>
</dbReference>
<dbReference type="FunFam" id="3.30.70.270:FF:000001">
    <property type="entry name" value="Diguanylate cyclase domain protein"/>
    <property type="match status" value="1"/>
</dbReference>
<dbReference type="RefSeq" id="WP_198099669.1">
    <property type="nucleotide sequence ID" value="NZ_JAEDAL010000001.1"/>
</dbReference>
<dbReference type="InterPro" id="IPR000160">
    <property type="entry name" value="GGDEF_dom"/>
</dbReference>
<evidence type="ECO:0000256" key="1">
    <source>
        <dbReference type="ARBA" id="ARBA00012528"/>
    </source>
</evidence>
<evidence type="ECO:0000256" key="2">
    <source>
        <dbReference type="ARBA" id="ARBA00034247"/>
    </source>
</evidence>
<dbReference type="Pfam" id="PF00990">
    <property type="entry name" value="GGDEF"/>
    <property type="match status" value="1"/>
</dbReference>
<evidence type="ECO:0000256" key="3">
    <source>
        <dbReference type="PROSITE-ProRule" id="PRU00169"/>
    </source>
</evidence>
<dbReference type="SMART" id="SM00267">
    <property type="entry name" value="GGDEF"/>
    <property type="match status" value="1"/>
</dbReference>
<accession>A0A931NCJ8</accession>
<dbReference type="PROSITE" id="PS50887">
    <property type="entry name" value="GGDEF"/>
    <property type="match status" value="1"/>
</dbReference>
<reference evidence="6" key="1">
    <citation type="submission" date="2020-12" db="EMBL/GenBank/DDBJ databases">
        <title>The genome sequence of Inhella sp. 4Y17.</title>
        <authorList>
            <person name="Liu Y."/>
        </authorList>
    </citation>
    <scope>NUCLEOTIDE SEQUENCE</scope>
    <source>
        <strain evidence="6">4Y10</strain>
    </source>
</reference>
<organism evidence="6 7">
    <name type="scientific">Inhella gelatinilytica</name>
    <dbReference type="NCBI Taxonomy" id="2795030"/>
    <lineage>
        <taxon>Bacteria</taxon>
        <taxon>Pseudomonadati</taxon>
        <taxon>Pseudomonadota</taxon>
        <taxon>Betaproteobacteria</taxon>
        <taxon>Burkholderiales</taxon>
        <taxon>Sphaerotilaceae</taxon>
        <taxon>Inhella</taxon>
    </lineage>
</organism>
<feature type="domain" description="Response regulatory" evidence="4">
    <location>
        <begin position="6"/>
        <end position="121"/>
    </location>
</feature>
<dbReference type="InterPro" id="IPR050469">
    <property type="entry name" value="Diguanylate_Cyclase"/>
</dbReference>
<dbReference type="Proteomes" id="UP000620139">
    <property type="component" value="Unassembled WGS sequence"/>
</dbReference>
<dbReference type="InterPro" id="IPR011006">
    <property type="entry name" value="CheY-like_superfamily"/>
</dbReference>
<evidence type="ECO:0000313" key="6">
    <source>
        <dbReference type="EMBL" id="MBH9552092.1"/>
    </source>
</evidence>
<dbReference type="InterPro" id="IPR043128">
    <property type="entry name" value="Rev_trsase/Diguanyl_cyclase"/>
</dbReference>
<dbReference type="GO" id="GO:0052621">
    <property type="term" value="F:diguanylate cyclase activity"/>
    <property type="evidence" value="ECO:0007669"/>
    <property type="project" value="UniProtKB-EC"/>
</dbReference>
<evidence type="ECO:0000259" key="5">
    <source>
        <dbReference type="PROSITE" id="PS50887"/>
    </source>
</evidence>